<dbReference type="RefSeq" id="WP_204073133.1">
    <property type="nucleotide sequence ID" value="NZ_BAABHI010000027.1"/>
</dbReference>
<gene>
    <name evidence="2" type="ORF">Pph01_24390</name>
</gene>
<name>A0A8J3U3A9_9ACTN</name>
<dbReference type="Gene3D" id="3.30.30.40">
    <property type="match status" value="1"/>
</dbReference>
<dbReference type="SMART" id="SM00882">
    <property type="entry name" value="CoA_trans"/>
    <property type="match status" value="1"/>
</dbReference>
<dbReference type="InterPro" id="IPR037171">
    <property type="entry name" value="NagB/RpiA_transferase-like"/>
</dbReference>
<evidence type="ECO:0000256" key="1">
    <source>
        <dbReference type="SAM" id="MobiDB-lite"/>
    </source>
</evidence>
<dbReference type="PANTHER" id="PTHR13707">
    <property type="entry name" value="KETOACID-COENZYME A TRANSFERASE"/>
    <property type="match status" value="1"/>
</dbReference>
<feature type="region of interest" description="Disordered" evidence="1">
    <location>
        <begin position="275"/>
        <end position="294"/>
    </location>
</feature>
<comment type="caution">
    <text evidence="2">The sequence shown here is derived from an EMBL/GenBank/DDBJ whole genome shotgun (WGS) entry which is preliminary data.</text>
</comment>
<evidence type="ECO:0000313" key="2">
    <source>
        <dbReference type="EMBL" id="GII37436.1"/>
    </source>
</evidence>
<dbReference type="InterPro" id="IPR004165">
    <property type="entry name" value="CoA_trans_fam_I"/>
</dbReference>
<dbReference type="PANTHER" id="PTHR13707:SF57">
    <property type="entry name" value="SUCCINYL-COA:3-KETOACID COENZYME A TRANSFERASE SUBUNIT B-RELATED"/>
    <property type="match status" value="1"/>
</dbReference>
<accession>A0A8J3U3A9</accession>
<dbReference type="AlphaFoldDB" id="A0A8J3U3A9"/>
<proteinExistence type="predicted"/>
<dbReference type="GO" id="GO:0008410">
    <property type="term" value="F:CoA-transferase activity"/>
    <property type="evidence" value="ECO:0007669"/>
    <property type="project" value="InterPro"/>
</dbReference>
<dbReference type="SUPFAM" id="SSF100950">
    <property type="entry name" value="NagB/RpiA/CoA transferase-like"/>
    <property type="match status" value="1"/>
</dbReference>
<dbReference type="Gene3D" id="3.40.1080.10">
    <property type="entry name" value="Glutaconate Coenzyme A-transferase"/>
    <property type="match status" value="1"/>
</dbReference>
<dbReference type="EMBL" id="BOOP01000009">
    <property type="protein sequence ID" value="GII37436.1"/>
    <property type="molecule type" value="Genomic_DNA"/>
</dbReference>
<keyword evidence="3" id="KW-1185">Reference proteome</keyword>
<dbReference type="Proteomes" id="UP000622547">
    <property type="component" value="Unassembled WGS sequence"/>
</dbReference>
<organism evidence="2 3">
    <name type="scientific">Planotetraspora phitsanulokensis</name>
    <dbReference type="NCBI Taxonomy" id="575192"/>
    <lineage>
        <taxon>Bacteria</taxon>
        <taxon>Bacillati</taxon>
        <taxon>Actinomycetota</taxon>
        <taxon>Actinomycetes</taxon>
        <taxon>Streptosporangiales</taxon>
        <taxon>Streptosporangiaceae</taxon>
        <taxon>Planotetraspora</taxon>
    </lineage>
</organism>
<reference evidence="2 3" key="1">
    <citation type="submission" date="2021-01" db="EMBL/GenBank/DDBJ databases">
        <title>Whole genome shotgun sequence of Planotetraspora phitsanulokensis NBRC 104273.</title>
        <authorList>
            <person name="Komaki H."/>
            <person name="Tamura T."/>
        </authorList>
    </citation>
    <scope>NUCLEOTIDE SEQUENCE [LARGE SCALE GENOMIC DNA]</scope>
    <source>
        <strain evidence="2 3">NBRC 104273</strain>
    </source>
</reference>
<evidence type="ECO:0000313" key="3">
    <source>
        <dbReference type="Proteomes" id="UP000622547"/>
    </source>
</evidence>
<protein>
    <submittedName>
        <fullName evidence="2">CoA-transferase</fullName>
    </submittedName>
</protein>
<sequence>MGAVMSIEEIVGSLDSGMTIGIGGWGSRRKPMALVRAICRSPLTGLTVVSYGGPDVGLLCAAGKVRRVIAPFVTLDSIALEPHFRAARQSGAVEFTEYDEGMFMFGLLAGAHRLPFLPTRAGLGSDVMRVVPGLRTVRSPYEDGEELVAVPALTTDAALVHLDLADTRGNGRYLGPDPYMDDLFVKAAGRAYLSCERMVEPGELDGPPQTLLVSRMHVTGVVETPAGGHFTDRGPGHERDEAFQRHYAASAADPKAWAAFADRFLSGDEAAYQEAVRRWHEQDRDRDHDREEAR</sequence>
<dbReference type="Pfam" id="PF01144">
    <property type="entry name" value="CoA_trans"/>
    <property type="match status" value="1"/>
</dbReference>